<dbReference type="AlphaFoldDB" id="A0A9D2LRH1"/>
<gene>
    <name evidence="1" type="ORF">IAA06_03140</name>
</gene>
<dbReference type="Proteomes" id="UP000823842">
    <property type="component" value="Unassembled WGS sequence"/>
</dbReference>
<feature type="non-terminal residue" evidence="1">
    <location>
        <position position="1"/>
    </location>
</feature>
<name>A0A9D2LRH1_9FIRM</name>
<evidence type="ECO:0000313" key="2">
    <source>
        <dbReference type="Proteomes" id="UP000823842"/>
    </source>
</evidence>
<comment type="caution">
    <text evidence="1">The sequence shown here is derived from an EMBL/GenBank/DDBJ whole genome shotgun (WGS) entry which is preliminary data.</text>
</comment>
<proteinExistence type="predicted"/>
<dbReference type="EMBL" id="DWYZ01000070">
    <property type="protein sequence ID" value="HJB27773.1"/>
    <property type="molecule type" value="Genomic_DNA"/>
</dbReference>
<evidence type="ECO:0000313" key="1">
    <source>
        <dbReference type="EMBL" id="HJB27773.1"/>
    </source>
</evidence>
<reference evidence="1" key="2">
    <citation type="submission" date="2021-04" db="EMBL/GenBank/DDBJ databases">
        <authorList>
            <person name="Gilroy R."/>
        </authorList>
    </citation>
    <scope>NUCLEOTIDE SEQUENCE</scope>
    <source>
        <strain evidence="1">ChiSjej1B19-5720</strain>
    </source>
</reference>
<dbReference type="InterPro" id="IPR023365">
    <property type="entry name" value="Sortase_dom-sf"/>
</dbReference>
<accession>A0A9D2LRH1</accession>
<dbReference type="Gene3D" id="2.40.260.10">
    <property type="entry name" value="Sortase"/>
    <property type="match status" value="1"/>
</dbReference>
<organism evidence="1 2">
    <name type="scientific">Candidatus Blautia faecavium</name>
    <dbReference type="NCBI Taxonomy" id="2838487"/>
    <lineage>
        <taxon>Bacteria</taxon>
        <taxon>Bacillati</taxon>
        <taxon>Bacillota</taxon>
        <taxon>Clostridia</taxon>
        <taxon>Lachnospirales</taxon>
        <taxon>Lachnospiraceae</taxon>
        <taxon>Blautia</taxon>
    </lineage>
</organism>
<sequence>YIWMLTPEGDYRYEIFTAYTAEVDSDTYTLFKGPGEELVKYAEKMQSYSSLVRTPLTFDVHDRILTLSTCTGDDTTRYVVQAVYQE</sequence>
<reference evidence="1" key="1">
    <citation type="journal article" date="2021" name="PeerJ">
        <title>Extensive microbial diversity within the chicken gut microbiome revealed by metagenomics and culture.</title>
        <authorList>
            <person name="Gilroy R."/>
            <person name="Ravi A."/>
            <person name="Getino M."/>
            <person name="Pursley I."/>
            <person name="Horton D.L."/>
            <person name="Alikhan N.F."/>
            <person name="Baker D."/>
            <person name="Gharbi K."/>
            <person name="Hall N."/>
            <person name="Watson M."/>
            <person name="Adriaenssens E.M."/>
            <person name="Foster-Nyarko E."/>
            <person name="Jarju S."/>
            <person name="Secka A."/>
            <person name="Antonio M."/>
            <person name="Oren A."/>
            <person name="Chaudhuri R.R."/>
            <person name="La Ragione R."/>
            <person name="Hildebrand F."/>
            <person name="Pallen M.J."/>
        </authorList>
    </citation>
    <scope>NUCLEOTIDE SEQUENCE</scope>
    <source>
        <strain evidence="1">ChiSjej1B19-5720</strain>
    </source>
</reference>
<dbReference type="SUPFAM" id="SSF63817">
    <property type="entry name" value="Sortase"/>
    <property type="match status" value="1"/>
</dbReference>
<protein>
    <submittedName>
        <fullName evidence="1">SrtB family sortase</fullName>
    </submittedName>
</protein>